<keyword evidence="2" id="KW-0614">Plasmid</keyword>
<feature type="signal peptide" evidence="1">
    <location>
        <begin position="1"/>
        <end position="21"/>
    </location>
</feature>
<dbReference type="InterPro" id="IPR011094">
    <property type="entry name" value="Uncharacterised_LppY/LpqO"/>
</dbReference>
<proteinExistence type="predicted"/>
<evidence type="ECO:0000313" key="3">
    <source>
        <dbReference type="Proteomes" id="UP000282195"/>
    </source>
</evidence>
<organism evidence="2 3">
    <name type="scientific">Rhizobium jaguaris</name>
    <dbReference type="NCBI Taxonomy" id="1312183"/>
    <lineage>
        <taxon>Bacteria</taxon>
        <taxon>Pseudomonadati</taxon>
        <taxon>Pseudomonadota</taxon>
        <taxon>Alphaproteobacteria</taxon>
        <taxon>Hyphomicrobiales</taxon>
        <taxon>Rhizobiaceae</taxon>
        <taxon>Rhizobium/Agrobacterium group</taxon>
        <taxon>Rhizobium</taxon>
    </lineage>
</organism>
<reference evidence="2 3" key="1">
    <citation type="submission" date="2018-10" db="EMBL/GenBank/DDBJ databases">
        <title>Rhizobium etli, R. leguminosarum and a new Rhizobium genospecies from Phaseolus dumosus.</title>
        <authorList>
            <person name="Ramirez-Puebla S.T."/>
            <person name="Rogel-Hernandez M.A."/>
            <person name="Guerrero G."/>
            <person name="Ormeno-Orrillo E."/>
            <person name="Martinez-Romero J.C."/>
            <person name="Negrete-Yankelevich S."/>
            <person name="Martinez-Romero E."/>
        </authorList>
    </citation>
    <scope>NUCLEOTIDE SEQUENCE [LARGE SCALE GENOMIC DNA]</scope>
    <source>
        <strain evidence="2 3">CCGE525</strain>
        <plasmid evidence="3">prccge525c</plasmid>
    </source>
</reference>
<protein>
    <submittedName>
        <fullName evidence="2">DUF1259 domain-containing protein</fullName>
    </submittedName>
</protein>
<dbReference type="KEGG" id="rjg:CCGE525_22530"/>
<geneLocation type="plasmid" evidence="3">
    <name>prccge525c</name>
</geneLocation>
<evidence type="ECO:0000313" key="2">
    <source>
        <dbReference type="EMBL" id="AYG61673.1"/>
    </source>
</evidence>
<feature type="chain" id="PRO_5017226124" evidence="1">
    <location>
        <begin position="22"/>
        <end position="294"/>
    </location>
</feature>
<accession>A0A387FTB3</accession>
<keyword evidence="3" id="KW-1185">Reference proteome</keyword>
<evidence type="ECO:0000256" key="1">
    <source>
        <dbReference type="SAM" id="SignalP"/>
    </source>
</evidence>
<dbReference type="Pfam" id="PF07485">
    <property type="entry name" value="DUF1529"/>
    <property type="match status" value="2"/>
</dbReference>
<dbReference type="AlphaFoldDB" id="A0A387FTB3"/>
<sequence>MRVRLATAAILLLALTMPAHSDPDWTAVGKALGRSGAQVAGGVYRVGLPRTDLKVTLDGVQLKPALALGSWLAFKPTSDHDAMVMGDLVLTQPEVNPVMTKLIESGIDVTALHNHLLRSDPATMYMHVLGHGDPVKLAAALHAALQESGTPLSDSPASAPSAAVDLDTSAIDQTLGHKGKTNAGVYQISIPRAETIKDDGMEVPEAMGSAIAINFQPTDNGKAAITGDFVLIASEVNPVLQALREGGIEVTAVHNHMLDDEPRLFFMHFWANDDVNKLARGLRSALDKVNLQHS</sequence>
<dbReference type="RefSeq" id="WP_120706617.1">
    <property type="nucleotide sequence ID" value="NZ_CP032695.1"/>
</dbReference>
<dbReference type="Proteomes" id="UP000282195">
    <property type="component" value="Plasmid pRCCGE525c"/>
</dbReference>
<dbReference type="OrthoDB" id="4687120at2"/>
<dbReference type="EMBL" id="CP032695">
    <property type="protein sequence ID" value="AYG61673.1"/>
    <property type="molecule type" value="Genomic_DNA"/>
</dbReference>
<gene>
    <name evidence="2" type="ORF">CCGE525_22530</name>
</gene>
<name>A0A387FTB3_9HYPH</name>
<keyword evidence="1" id="KW-0732">Signal</keyword>